<dbReference type="Pfam" id="PF13426">
    <property type="entry name" value="PAS_9"/>
    <property type="match status" value="1"/>
</dbReference>
<evidence type="ECO:0000256" key="6">
    <source>
        <dbReference type="ARBA" id="ARBA00022840"/>
    </source>
</evidence>
<reference evidence="14" key="1">
    <citation type="submission" date="2016-07" db="EMBL/GenBank/DDBJ databases">
        <authorList>
            <person name="Florea S."/>
            <person name="Webb J.S."/>
            <person name="Jaromczyk J."/>
            <person name="Schardl C.L."/>
        </authorList>
    </citation>
    <scope>NUCLEOTIDE SEQUENCE [LARGE SCALE GENOMIC DNA]</scope>
    <source>
        <strain evidence="14">MV-1</strain>
    </source>
</reference>
<gene>
    <name evidence="13" type="ORF">BEN30_14660</name>
</gene>
<dbReference type="Gene3D" id="3.30.70.270">
    <property type="match status" value="1"/>
</dbReference>
<accession>A0A1E5Q506</accession>
<dbReference type="Proteomes" id="UP000095347">
    <property type="component" value="Unassembled WGS sequence"/>
</dbReference>
<keyword evidence="8" id="KW-0812">Transmembrane</keyword>
<dbReference type="AlphaFoldDB" id="A0A1E5Q506"/>
<dbReference type="STRING" id="28181.BEN30_14660"/>
<evidence type="ECO:0000256" key="2">
    <source>
        <dbReference type="ARBA" id="ARBA00022553"/>
    </source>
</evidence>
<organism evidence="13 14">
    <name type="scientific">Magnetovibrio blakemorei</name>
    <dbReference type="NCBI Taxonomy" id="28181"/>
    <lineage>
        <taxon>Bacteria</taxon>
        <taxon>Pseudomonadati</taxon>
        <taxon>Pseudomonadota</taxon>
        <taxon>Alphaproteobacteria</taxon>
        <taxon>Rhodospirillales</taxon>
        <taxon>Magnetovibrionaceae</taxon>
        <taxon>Magnetovibrio</taxon>
    </lineage>
</organism>
<feature type="domain" description="GGDEF" evidence="12">
    <location>
        <begin position="535"/>
        <end position="668"/>
    </location>
</feature>
<dbReference type="NCBIfam" id="TIGR00229">
    <property type="entry name" value="sensory_box"/>
    <property type="match status" value="1"/>
</dbReference>
<dbReference type="Gene3D" id="3.30.450.20">
    <property type="entry name" value="PAS domain"/>
    <property type="match status" value="3"/>
</dbReference>
<dbReference type="NCBIfam" id="TIGR00254">
    <property type="entry name" value="GGDEF"/>
    <property type="match status" value="1"/>
</dbReference>
<dbReference type="PROSITE" id="PS50887">
    <property type="entry name" value="GGDEF"/>
    <property type="match status" value="1"/>
</dbReference>
<dbReference type="InterPro" id="IPR000014">
    <property type="entry name" value="PAS"/>
</dbReference>
<evidence type="ECO:0000313" key="13">
    <source>
        <dbReference type="EMBL" id="OEJ65357.1"/>
    </source>
</evidence>
<evidence type="ECO:0000259" key="9">
    <source>
        <dbReference type="PROSITE" id="PS50112"/>
    </source>
</evidence>
<dbReference type="CDD" id="cd01948">
    <property type="entry name" value="EAL"/>
    <property type="match status" value="1"/>
</dbReference>
<evidence type="ECO:0000259" key="11">
    <source>
        <dbReference type="PROSITE" id="PS50883"/>
    </source>
</evidence>
<feature type="transmembrane region" description="Helical" evidence="8">
    <location>
        <begin position="26"/>
        <end position="50"/>
    </location>
</feature>
<keyword evidence="3" id="KW-0808">Transferase</keyword>
<keyword evidence="14" id="KW-1185">Reference proteome</keyword>
<dbReference type="PROSITE" id="PS50113">
    <property type="entry name" value="PAC"/>
    <property type="match status" value="1"/>
</dbReference>
<feature type="domain" description="PAS" evidence="9">
    <location>
        <begin position="381"/>
        <end position="453"/>
    </location>
</feature>
<keyword evidence="7" id="KW-0902">Two-component regulatory system</keyword>
<feature type="domain" description="EAL" evidence="11">
    <location>
        <begin position="677"/>
        <end position="930"/>
    </location>
</feature>
<evidence type="ECO:0000259" key="10">
    <source>
        <dbReference type="PROSITE" id="PS50113"/>
    </source>
</evidence>
<dbReference type="InterPro" id="IPR043128">
    <property type="entry name" value="Rev_trsase/Diguanyl_cyclase"/>
</dbReference>
<dbReference type="GO" id="GO:0016301">
    <property type="term" value="F:kinase activity"/>
    <property type="evidence" value="ECO:0007669"/>
    <property type="project" value="UniProtKB-KW"/>
</dbReference>
<dbReference type="InterPro" id="IPR035919">
    <property type="entry name" value="EAL_sf"/>
</dbReference>
<dbReference type="SUPFAM" id="SSF55785">
    <property type="entry name" value="PYP-like sensor domain (PAS domain)"/>
    <property type="match status" value="1"/>
</dbReference>
<dbReference type="CDD" id="cd00130">
    <property type="entry name" value="PAS"/>
    <property type="match status" value="1"/>
</dbReference>
<evidence type="ECO:0000259" key="12">
    <source>
        <dbReference type="PROSITE" id="PS50887"/>
    </source>
</evidence>
<dbReference type="EMBL" id="MCGG01000052">
    <property type="protein sequence ID" value="OEJ65357.1"/>
    <property type="molecule type" value="Genomic_DNA"/>
</dbReference>
<dbReference type="PANTHER" id="PTHR44757">
    <property type="entry name" value="DIGUANYLATE CYCLASE DGCP"/>
    <property type="match status" value="1"/>
</dbReference>
<dbReference type="PROSITE" id="PS50883">
    <property type="entry name" value="EAL"/>
    <property type="match status" value="1"/>
</dbReference>
<evidence type="ECO:0000256" key="7">
    <source>
        <dbReference type="ARBA" id="ARBA00023012"/>
    </source>
</evidence>
<dbReference type="Pfam" id="PF00563">
    <property type="entry name" value="EAL"/>
    <property type="match status" value="1"/>
</dbReference>
<keyword evidence="8" id="KW-1133">Transmembrane helix</keyword>
<dbReference type="InterPro" id="IPR048760">
    <property type="entry name" value="VP0354-like_sensor_dom"/>
</dbReference>
<evidence type="ECO:0000256" key="4">
    <source>
        <dbReference type="ARBA" id="ARBA00022741"/>
    </source>
</evidence>
<comment type="subcellular location">
    <subcellularLocation>
        <location evidence="1">Membrane</location>
    </subcellularLocation>
</comment>
<keyword evidence="4" id="KW-0547">Nucleotide-binding</keyword>
<name>A0A1E5Q506_9PROT</name>
<dbReference type="SUPFAM" id="SSF103190">
    <property type="entry name" value="Sensory domain-like"/>
    <property type="match status" value="2"/>
</dbReference>
<dbReference type="Pfam" id="PF00990">
    <property type="entry name" value="GGDEF"/>
    <property type="match status" value="1"/>
</dbReference>
<dbReference type="SMART" id="SM00052">
    <property type="entry name" value="EAL"/>
    <property type="match status" value="1"/>
</dbReference>
<dbReference type="SMART" id="SM00267">
    <property type="entry name" value="GGDEF"/>
    <property type="match status" value="1"/>
</dbReference>
<evidence type="ECO:0000256" key="1">
    <source>
        <dbReference type="ARBA" id="ARBA00004370"/>
    </source>
</evidence>
<dbReference type="SMART" id="SM00091">
    <property type="entry name" value="PAS"/>
    <property type="match status" value="1"/>
</dbReference>
<dbReference type="RefSeq" id="WP_069958816.1">
    <property type="nucleotide sequence ID" value="NZ_MCGG01000052.1"/>
</dbReference>
<evidence type="ECO:0000256" key="5">
    <source>
        <dbReference type="ARBA" id="ARBA00022777"/>
    </source>
</evidence>
<keyword evidence="2" id="KW-0597">Phosphoprotein</keyword>
<dbReference type="InterPro" id="IPR029787">
    <property type="entry name" value="Nucleotide_cyclase"/>
</dbReference>
<dbReference type="GO" id="GO:0005524">
    <property type="term" value="F:ATP binding"/>
    <property type="evidence" value="ECO:0007669"/>
    <property type="project" value="UniProtKB-KW"/>
</dbReference>
<keyword evidence="6" id="KW-0067">ATP-binding</keyword>
<evidence type="ECO:0000313" key="14">
    <source>
        <dbReference type="Proteomes" id="UP000095347"/>
    </source>
</evidence>
<dbReference type="Pfam" id="PF21623">
    <property type="entry name" value="HK_sensor_dom_bact"/>
    <property type="match status" value="1"/>
</dbReference>
<dbReference type="GO" id="GO:0016020">
    <property type="term" value="C:membrane"/>
    <property type="evidence" value="ECO:0007669"/>
    <property type="project" value="UniProtKB-SubCell"/>
</dbReference>
<dbReference type="PROSITE" id="PS50112">
    <property type="entry name" value="PAS"/>
    <property type="match status" value="1"/>
</dbReference>
<dbReference type="InterPro" id="IPR001633">
    <property type="entry name" value="EAL_dom"/>
</dbReference>
<dbReference type="InterPro" id="IPR000700">
    <property type="entry name" value="PAS-assoc_C"/>
</dbReference>
<dbReference type="InterPro" id="IPR000160">
    <property type="entry name" value="GGDEF_dom"/>
</dbReference>
<proteinExistence type="predicted"/>
<dbReference type="OrthoDB" id="7251575at2"/>
<protein>
    <submittedName>
        <fullName evidence="13">Uncharacterized protein</fullName>
    </submittedName>
</protein>
<sequence>MVDSLNKNDSVIPALEPTAGLVRKNFLLIFLPILLSMVIVVLSVFTVHVITAREEISRRESDKLYQAQNGFTESLNFAITDLNFLIHSEDMSKFALDPSLENRQRLEHLFSSFAKAKMVFDQVRFIDLNGDERVRVNLVDRVPVASQGQELQNKKHRYYFNDALSLTPGQIFMSRLDLNIEHKKVDVPYKPTIRLVAPVDVGGKRYGIVTVSYLAENFLDRVRRVFASDESTGFLVNAQGAWLIGPRRDLEWSFMFDRSDHFQDLYPRTWTEGVRNILGNTQQATGQFIGSEGVFTLAKVSPPSRVVTTENSDAYWILASRVPLSAWYKDQFFEHIPEASILVLLVFVLGFGSWRLALSRAARQHVDGAYQQRLLDALNESERRNSAVVEASDDVVMTCTATGFIRHANHAAARVFNVPQIDLVGREVSEFMMEPDTISRRQSDGTRKLFERERFETYAVRGTGEGFPAEITLTPIQTEGNTRFSLFIRDITLRRSYEERLKRLANYDPLTGLANRVLILEHLTTALKNSDGPEGPHAVIMGDLDDFRIVNDTLGHVIGDEALKEAAGRIHQQAPPGSLAGRFGGDEFILIVPCFSDRGAAGKVCEAILNAFDRPLVVEGHRLYVGISLGVAFAEGPTDTAASLMQMADTAMYAAKDGGRNTFRTFTKDMHDASARRLAIQTRLAGAHSRGDISLMYQPLIDAKTKRIIGAEALMRWTDAELGSIGPDEFIPVAESTGLIIELGGWALDEACRHAREWRDVIPNFHMAVNLSPVQLIGSDVASSVKSALLKYGLEPKALEIEITEGLLIKDPLEAEVTLNELAEIGVSISIDDFGTGYSSLSYLHRFPFTTLKIDRMFVMDLPHNEGSRSLVTAVLALAQRSNLKVIAEGVEDQEQAQWLTEQGCDILQGYLFSKPLLLDAFSALLDNRDTTDDGKTASSKGQPALKLV</sequence>
<dbReference type="PANTHER" id="PTHR44757:SF2">
    <property type="entry name" value="BIOFILM ARCHITECTURE MAINTENANCE PROTEIN MBAA"/>
    <property type="match status" value="1"/>
</dbReference>
<dbReference type="InterPro" id="IPR029151">
    <property type="entry name" value="Sensor-like_sf"/>
</dbReference>
<keyword evidence="8" id="KW-0472">Membrane</keyword>
<feature type="domain" description="PAC" evidence="10">
    <location>
        <begin position="453"/>
        <end position="503"/>
    </location>
</feature>
<evidence type="ECO:0000256" key="8">
    <source>
        <dbReference type="SAM" id="Phobius"/>
    </source>
</evidence>
<dbReference type="InterPro" id="IPR052155">
    <property type="entry name" value="Biofilm_reg_signaling"/>
</dbReference>
<dbReference type="SUPFAM" id="SSF141868">
    <property type="entry name" value="EAL domain-like"/>
    <property type="match status" value="1"/>
</dbReference>
<keyword evidence="5" id="KW-0418">Kinase</keyword>
<dbReference type="GO" id="GO:0000160">
    <property type="term" value="P:phosphorelay signal transduction system"/>
    <property type="evidence" value="ECO:0007669"/>
    <property type="project" value="UniProtKB-KW"/>
</dbReference>
<dbReference type="InterPro" id="IPR035965">
    <property type="entry name" value="PAS-like_dom_sf"/>
</dbReference>
<evidence type="ECO:0000256" key="3">
    <source>
        <dbReference type="ARBA" id="ARBA00022679"/>
    </source>
</evidence>
<dbReference type="SUPFAM" id="SSF55073">
    <property type="entry name" value="Nucleotide cyclase"/>
    <property type="match status" value="1"/>
</dbReference>
<dbReference type="CDD" id="cd01949">
    <property type="entry name" value="GGDEF"/>
    <property type="match status" value="1"/>
</dbReference>
<dbReference type="Gene3D" id="3.20.20.450">
    <property type="entry name" value="EAL domain"/>
    <property type="match status" value="1"/>
</dbReference>
<comment type="caution">
    <text evidence="13">The sequence shown here is derived from an EMBL/GenBank/DDBJ whole genome shotgun (WGS) entry which is preliminary data.</text>
</comment>